<dbReference type="Proteomes" id="UP001085076">
    <property type="component" value="Miscellaneous, Linkage group lg03"/>
</dbReference>
<feature type="region of interest" description="Disordered" evidence="1">
    <location>
        <begin position="1"/>
        <end position="54"/>
    </location>
</feature>
<evidence type="ECO:0000256" key="1">
    <source>
        <dbReference type="SAM" id="MobiDB-lite"/>
    </source>
</evidence>
<dbReference type="EMBL" id="JAGGNH010000003">
    <property type="protein sequence ID" value="KAJ0977722.1"/>
    <property type="molecule type" value="Genomic_DNA"/>
</dbReference>
<reference evidence="2" key="2">
    <citation type="journal article" date="2022" name="Hortic Res">
        <title>The genome of Dioscorea zingiberensis sheds light on the biosynthesis, origin and evolution of the medicinally important diosgenin saponins.</title>
        <authorList>
            <person name="Li Y."/>
            <person name="Tan C."/>
            <person name="Li Z."/>
            <person name="Guo J."/>
            <person name="Li S."/>
            <person name="Chen X."/>
            <person name="Wang C."/>
            <person name="Dai X."/>
            <person name="Yang H."/>
            <person name="Song W."/>
            <person name="Hou L."/>
            <person name="Xu J."/>
            <person name="Tong Z."/>
            <person name="Xu A."/>
            <person name="Yuan X."/>
            <person name="Wang W."/>
            <person name="Yang Q."/>
            <person name="Chen L."/>
            <person name="Sun Z."/>
            <person name="Wang K."/>
            <person name="Pan B."/>
            <person name="Chen J."/>
            <person name="Bao Y."/>
            <person name="Liu F."/>
            <person name="Qi X."/>
            <person name="Gang D.R."/>
            <person name="Wen J."/>
            <person name="Li J."/>
        </authorList>
    </citation>
    <scope>NUCLEOTIDE SEQUENCE</scope>
    <source>
        <strain evidence="2">Dzin_1.0</strain>
    </source>
</reference>
<name>A0A9D5CRQ3_9LILI</name>
<protein>
    <submittedName>
        <fullName evidence="2">Uncharacterized protein</fullName>
    </submittedName>
</protein>
<organism evidence="2 3">
    <name type="scientific">Dioscorea zingiberensis</name>
    <dbReference type="NCBI Taxonomy" id="325984"/>
    <lineage>
        <taxon>Eukaryota</taxon>
        <taxon>Viridiplantae</taxon>
        <taxon>Streptophyta</taxon>
        <taxon>Embryophyta</taxon>
        <taxon>Tracheophyta</taxon>
        <taxon>Spermatophyta</taxon>
        <taxon>Magnoliopsida</taxon>
        <taxon>Liliopsida</taxon>
        <taxon>Dioscoreales</taxon>
        <taxon>Dioscoreaceae</taxon>
        <taxon>Dioscorea</taxon>
    </lineage>
</organism>
<dbReference type="AlphaFoldDB" id="A0A9D5CRQ3"/>
<keyword evidence="3" id="KW-1185">Reference proteome</keyword>
<evidence type="ECO:0000313" key="3">
    <source>
        <dbReference type="Proteomes" id="UP001085076"/>
    </source>
</evidence>
<accession>A0A9D5CRQ3</accession>
<comment type="caution">
    <text evidence="2">The sequence shown here is derived from an EMBL/GenBank/DDBJ whole genome shotgun (WGS) entry which is preliminary data.</text>
</comment>
<reference evidence="2" key="1">
    <citation type="submission" date="2021-03" db="EMBL/GenBank/DDBJ databases">
        <authorList>
            <person name="Li Z."/>
            <person name="Yang C."/>
        </authorList>
    </citation>
    <scope>NUCLEOTIDE SEQUENCE</scope>
    <source>
        <strain evidence="2">Dzin_1.0</strain>
        <tissue evidence="2">Leaf</tissue>
    </source>
</reference>
<gene>
    <name evidence="2" type="ORF">J5N97_013196</name>
</gene>
<sequence length="179" mass="19147">MRKEVQPPPPFLLLLRPEAAQSSRRSGEERRHHPPVHDQLLPSNSSRPHQPRHQPWLSAPCRSALCSLADADGCGNCFSPPLPAATTPPAVFAAFPAQAALSVRHNRLRGGIPVMKKVTSFWRLFLDGNFLNGRVPAGFLGTGAVASAGEGLTGSFGDKFGELSGIGDGVSEKRDPNHC</sequence>
<evidence type="ECO:0000313" key="2">
    <source>
        <dbReference type="EMBL" id="KAJ0977722.1"/>
    </source>
</evidence>
<feature type="compositionally biased region" description="Pro residues" evidence="1">
    <location>
        <begin position="1"/>
        <end position="11"/>
    </location>
</feature>
<proteinExistence type="predicted"/>